<name>A0ABT3A2S0_9RHOB</name>
<protein>
    <submittedName>
        <fullName evidence="1">Uncharacterized protein</fullName>
    </submittedName>
</protein>
<reference evidence="1 2" key="1">
    <citation type="submission" date="2022-10" db="EMBL/GenBank/DDBJ databases">
        <title>Sinirhodobacter sp. nov., isolated from ocean surface sediments.</title>
        <authorList>
            <person name="He W."/>
            <person name="Wang L."/>
            <person name="Zhang D.-F."/>
        </authorList>
    </citation>
    <scope>NUCLEOTIDE SEQUENCE [LARGE SCALE GENOMIC DNA]</scope>
    <source>
        <strain evidence="1 2">WL0115</strain>
    </source>
</reference>
<accession>A0ABT3A2S0</accession>
<sequence>MTKTTKDQLSQLHHAGAPLSGAWLSYARAEDRARWVELKNQSAPEAFAKGVEASQAVEGDILTKLTQAFKGPQAILTARSELAKKLQANILSYIANGQLHGFGYELPRQVASAPVAIPKVAWTGQCDWVNGTLSYQGLQFVGVRLTTNRKRNEILERGHVDLTPPRAVGRPSVAKDILSAIHALHEAGEIDVTASQYSHICKLRGWLELHRPDLDPPPNAISDETFRKQFAPFFKTLKENTKQ</sequence>
<keyword evidence="2" id="KW-1185">Reference proteome</keyword>
<dbReference type="RefSeq" id="WP_263848568.1">
    <property type="nucleotide sequence ID" value="NZ_JAOWKW010000016.1"/>
</dbReference>
<dbReference type="EMBL" id="JAOWKW010000016">
    <property type="protein sequence ID" value="MCV2880225.1"/>
    <property type="molecule type" value="Genomic_DNA"/>
</dbReference>
<proteinExistence type="predicted"/>
<organism evidence="1 2">
    <name type="scientific">Sedimentimonas flavescens</name>
    <dbReference type="NCBI Taxonomy" id="2851012"/>
    <lineage>
        <taxon>Bacteria</taxon>
        <taxon>Pseudomonadati</taxon>
        <taxon>Pseudomonadota</taxon>
        <taxon>Alphaproteobacteria</taxon>
        <taxon>Rhodobacterales</taxon>
        <taxon>Rhodobacter group</taxon>
        <taxon>Sedimentimonas</taxon>
    </lineage>
</organism>
<evidence type="ECO:0000313" key="2">
    <source>
        <dbReference type="Proteomes" id="UP001526166"/>
    </source>
</evidence>
<gene>
    <name evidence="1" type="ORF">OE699_15385</name>
</gene>
<dbReference type="Proteomes" id="UP001526166">
    <property type="component" value="Unassembled WGS sequence"/>
</dbReference>
<comment type="caution">
    <text evidence="1">The sequence shown here is derived from an EMBL/GenBank/DDBJ whole genome shotgun (WGS) entry which is preliminary data.</text>
</comment>
<evidence type="ECO:0000313" key="1">
    <source>
        <dbReference type="EMBL" id="MCV2880225.1"/>
    </source>
</evidence>